<dbReference type="SUPFAM" id="SSF47203">
    <property type="entry name" value="Acyl-CoA dehydrogenase C-terminal domain-like"/>
    <property type="match status" value="1"/>
</dbReference>
<dbReference type="Gene3D" id="1.20.140.10">
    <property type="entry name" value="Butyryl-CoA Dehydrogenase, subunit A, domain 3"/>
    <property type="match status" value="1"/>
</dbReference>
<reference evidence="4 5" key="1">
    <citation type="submission" date="2022-08" db="EMBL/GenBank/DDBJ databases">
        <title>novel species in genus Aeromicrobium.</title>
        <authorList>
            <person name="Ye L."/>
        </authorList>
    </citation>
    <scope>NUCLEOTIDE SEQUENCE [LARGE SCALE GENOMIC DNA]</scope>
    <source>
        <strain evidence="5">zg-Y1379</strain>
    </source>
</reference>
<dbReference type="Gene3D" id="1.10.540.10">
    <property type="entry name" value="Acyl-CoA dehydrogenase/oxidase, N-terminal domain"/>
    <property type="match status" value="1"/>
</dbReference>
<dbReference type="PANTHER" id="PTHR48083:SF5">
    <property type="entry name" value="NRGC PROTEIN"/>
    <property type="match status" value="1"/>
</dbReference>
<dbReference type="Proteomes" id="UP001316184">
    <property type="component" value="Chromosome"/>
</dbReference>
<feature type="compositionally biased region" description="Polar residues" evidence="2">
    <location>
        <begin position="1"/>
        <end position="11"/>
    </location>
</feature>
<dbReference type="PIRSF" id="PIRSF016578">
    <property type="entry name" value="HsaA"/>
    <property type="match status" value="1"/>
</dbReference>
<dbReference type="Gene3D" id="2.40.110.10">
    <property type="entry name" value="Butyryl-CoA Dehydrogenase, subunit A, domain 2"/>
    <property type="match status" value="1"/>
</dbReference>
<organism evidence="4 5">
    <name type="scientific">Aeromicrobium wangtongii</name>
    <dbReference type="NCBI Taxonomy" id="2969247"/>
    <lineage>
        <taxon>Bacteria</taxon>
        <taxon>Bacillati</taxon>
        <taxon>Actinomycetota</taxon>
        <taxon>Actinomycetes</taxon>
        <taxon>Propionibacteriales</taxon>
        <taxon>Nocardioidaceae</taxon>
        <taxon>Aeromicrobium</taxon>
    </lineage>
</organism>
<evidence type="ECO:0000259" key="3">
    <source>
        <dbReference type="Pfam" id="PF08028"/>
    </source>
</evidence>
<gene>
    <name evidence="4" type="ORF">NQV15_03825</name>
</gene>
<name>A0ABY5MBE1_9ACTN</name>
<dbReference type="RefSeq" id="WP_232398279.1">
    <property type="nucleotide sequence ID" value="NZ_CP102173.1"/>
</dbReference>
<dbReference type="InterPro" id="IPR013107">
    <property type="entry name" value="Acyl-CoA_DH_C"/>
</dbReference>
<protein>
    <recommendedName>
        <fullName evidence="3">Acyl-CoA dehydrogenase C-terminal domain-containing protein</fullName>
    </recommendedName>
</protein>
<dbReference type="PANTHER" id="PTHR48083">
    <property type="entry name" value="MEDIUM-CHAIN SPECIFIC ACYL-COA DEHYDROGENASE, MITOCHONDRIAL-RELATED"/>
    <property type="match status" value="1"/>
</dbReference>
<feature type="domain" description="Acyl-CoA dehydrogenase C-terminal" evidence="3">
    <location>
        <begin position="252"/>
        <end position="382"/>
    </location>
</feature>
<dbReference type="InterPro" id="IPR046373">
    <property type="entry name" value="Acyl-CoA_Oxase/DH_mid-dom_sf"/>
</dbReference>
<sequence>MTASTSVTTPNEGEPRRASSKPLQQRVAEACEVVRSESAASRAGGRLTDKAVEAVIGAGLPWLLVATDLGGDGCGLEEYFGAIEDLTCADGSAGWTVMAASGGNGIASSSIPPAAAERILGPESRGIIVGAAAPTGKAVPTEGGYLMSGRWQFGSGASFATHFVAGCLQMDSDEQLVMKDGNPVLLMPIIPREEVVTHVNWDVVGLQATASWDYEFTDVFVPHDQIVDLTDPKTYRAEPTQRIGFLVRVWAGHTAVALGFAKRALGEVATITLSKTRVGYGKSVADSDIFKHEFAQRVMSYEAARAVIVKALVAAEEEAGLHGSVSAASHDRLRVSNAWVAQVSDEIVQWAYSWSGSVAVRRPSEIANVRDDSAVAATHLYVDRINLVEGASTLLTDWATKSSS</sequence>
<dbReference type="SUPFAM" id="SSF56645">
    <property type="entry name" value="Acyl-CoA dehydrogenase NM domain-like"/>
    <property type="match status" value="1"/>
</dbReference>
<dbReference type="InterPro" id="IPR037069">
    <property type="entry name" value="AcylCoA_DH/ox_N_sf"/>
</dbReference>
<dbReference type="Pfam" id="PF08028">
    <property type="entry name" value="Acyl-CoA_dh_2"/>
    <property type="match status" value="1"/>
</dbReference>
<evidence type="ECO:0000313" key="5">
    <source>
        <dbReference type="Proteomes" id="UP001316184"/>
    </source>
</evidence>
<dbReference type="EMBL" id="CP102173">
    <property type="protein sequence ID" value="UUP14454.1"/>
    <property type="molecule type" value="Genomic_DNA"/>
</dbReference>
<proteinExistence type="predicted"/>
<accession>A0ABY5MBE1</accession>
<dbReference type="InterPro" id="IPR050741">
    <property type="entry name" value="Acyl-CoA_dehydrogenase"/>
</dbReference>
<keyword evidence="5" id="KW-1185">Reference proteome</keyword>
<evidence type="ECO:0000256" key="1">
    <source>
        <dbReference type="ARBA" id="ARBA00023002"/>
    </source>
</evidence>
<feature type="region of interest" description="Disordered" evidence="2">
    <location>
        <begin position="1"/>
        <end position="24"/>
    </location>
</feature>
<keyword evidence="1" id="KW-0560">Oxidoreductase</keyword>
<evidence type="ECO:0000313" key="4">
    <source>
        <dbReference type="EMBL" id="UUP14454.1"/>
    </source>
</evidence>
<evidence type="ECO:0000256" key="2">
    <source>
        <dbReference type="SAM" id="MobiDB-lite"/>
    </source>
</evidence>
<dbReference type="InterPro" id="IPR036250">
    <property type="entry name" value="AcylCo_DH-like_C"/>
</dbReference>
<dbReference type="InterPro" id="IPR009100">
    <property type="entry name" value="AcylCoA_DH/oxidase_NM_dom_sf"/>
</dbReference>